<evidence type="ECO:0000313" key="2">
    <source>
        <dbReference type="EMBL" id="EZG86212.1"/>
    </source>
</evidence>
<dbReference type="OrthoDB" id="354293at2759"/>
<comment type="caution">
    <text evidence="2">The sequence shown here is derived from an EMBL/GenBank/DDBJ whole genome shotgun (WGS) entry which is preliminary data.</text>
</comment>
<feature type="domain" description="CPW-WPC" evidence="1">
    <location>
        <begin position="106"/>
        <end position="161"/>
    </location>
</feature>
<name>A0A023BCS4_GRENI</name>
<dbReference type="OMA" id="MANDCKF"/>
<keyword evidence="3" id="KW-1185">Reference proteome</keyword>
<accession>A0A023BCS4</accession>
<feature type="domain" description="CPW-WPC" evidence="1">
    <location>
        <begin position="236"/>
        <end position="296"/>
    </location>
</feature>
<dbReference type="GeneID" id="22910643"/>
<sequence length="337" mass="37037">MDELMEASGLEIPAVVSELVEAETTLSPSVTDPDRMDFCDRDHIYGCPLGWLPKKSNPVKVSDCVPPVDQLLASEQLVKQLPEDPMLEGQKQPCVVTRCATDDVRYPLYTQPCPENWTFDGSTCTSPGEYDGPCIGSFSFPSITTKETFAVVCNAPWSCEWLPPCESCPWRYTAKDGICKTPRLGETLGRETAASDESAVDARCDQIDSSATRQEREDFQSVCGPLAFVCVSRDDCKRDYSSCPMGSLTLGPHVCFFNDPVADESGCPRVLDLLELDQTTKANLAARCGLTFPCLRDTTKDEEILKANGISETSNTPAIPYGPRKWRQTSQAVLSQE</sequence>
<dbReference type="InterPro" id="IPR006387">
    <property type="entry name" value="CPW_WPC_dom"/>
</dbReference>
<dbReference type="NCBIfam" id="TIGR01492">
    <property type="entry name" value="CPW_WPC"/>
    <property type="match status" value="1"/>
</dbReference>
<evidence type="ECO:0000259" key="1">
    <source>
        <dbReference type="SMART" id="SM01099"/>
    </source>
</evidence>
<evidence type="ECO:0000313" key="3">
    <source>
        <dbReference type="Proteomes" id="UP000019763"/>
    </source>
</evidence>
<proteinExistence type="predicted"/>
<dbReference type="Pfam" id="PF09717">
    <property type="entry name" value="CPW_WPC"/>
    <property type="match status" value="2"/>
</dbReference>
<dbReference type="VEuPathDB" id="CryptoDB:GNI_010740"/>
<organism evidence="2 3">
    <name type="scientific">Gregarina niphandrodes</name>
    <name type="common">Septate eugregarine</name>
    <dbReference type="NCBI Taxonomy" id="110365"/>
    <lineage>
        <taxon>Eukaryota</taxon>
        <taxon>Sar</taxon>
        <taxon>Alveolata</taxon>
        <taxon>Apicomplexa</taxon>
        <taxon>Conoidasida</taxon>
        <taxon>Gregarinasina</taxon>
        <taxon>Eugregarinorida</taxon>
        <taxon>Gregarinidae</taxon>
        <taxon>Gregarina</taxon>
    </lineage>
</organism>
<dbReference type="SMART" id="SM01099">
    <property type="entry name" value="CPW_WPC"/>
    <property type="match status" value="2"/>
</dbReference>
<dbReference type="EMBL" id="AFNH02000081">
    <property type="protein sequence ID" value="EZG86212.1"/>
    <property type="molecule type" value="Genomic_DNA"/>
</dbReference>
<dbReference type="AlphaFoldDB" id="A0A023BCS4"/>
<dbReference type="Proteomes" id="UP000019763">
    <property type="component" value="Unassembled WGS sequence"/>
</dbReference>
<gene>
    <name evidence="2" type="ORF">GNI_010740</name>
</gene>
<protein>
    <submittedName>
        <fullName evidence="2">CPW-WPC domain protein</fullName>
    </submittedName>
</protein>
<reference evidence="2" key="1">
    <citation type="submission" date="2013-12" db="EMBL/GenBank/DDBJ databases">
        <authorList>
            <person name="Omoto C.K."/>
            <person name="Sibley D."/>
            <person name="Venepally P."/>
            <person name="Hadjithomas M."/>
            <person name="Karamycheva S."/>
            <person name="Brunk B."/>
            <person name="Roos D."/>
            <person name="Caler E."/>
            <person name="Lorenzi H."/>
        </authorList>
    </citation>
    <scope>NUCLEOTIDE SEQUENCE</scope>
</reference>
<dbReference type="RefSeq" id="XP_011128780.1">
    <property type="nucleotide sequence ID" value="XM_011130478.1"/>
</dbReference>